<sequence length="85" mass="9729">MEFHFWSGVKPKSLTTSGINGTIPNHAKKHMKNDIAVIQNVRMGKLFKLSNCNVVDLVCVVVSIIKHFYTYKTTYLYLILNIKIT</sequence>
<gene>
    <name evidence="1" type="ORF">GCM10023311_27450</name>
</gene>
<dbReference type="Proteomes" id="UP001500433">
    <property type="component" value="Unassembled WGS sequence"/>
</dbReference>
<name>A0ABP9FE82_9FLAO</name>
<reference evidence="2" key="1">
    <citation type="journal article" date="2019" name="Int. J. Syst. Evol. Microbiol.">
        <title>The Global Catalogue of Microorganisms (GCM) 10K type strain sequencing project: providing services to taxonomists for standard genome sequencing and annotation.</title>
        <authorList>
            <consortium name="The Broad Institute Genomics Platform"/>
            <consortium name="The Broad Institute Genome Sequencing Center for Infectious Disease"/>
            <person name="Wu L."/>
            <person name="Ma J."/>
        </authorList>
    </citation>
    <scope>NUCLEOTIDE SEQUENCE [LARGE SCALE GENOMIC DNA]</scope>
    <source>
        <strain evidence="2">JCM 18274</strain>
    </source>
</reference>
<evidence type="ECO:0000313" key="1">
    <source>
        <dbReference type="EMBL" id="GAA4900346.1"/>
    </source>
</evidence>
<organism evidence="1 2">
    <name type="scientific">Flaviramulus aquimarinus</name>
    <dbReference type="NCBI Taxonomy" id="1170456"/>
    <lineage>
        <taxon>Bacteria</taxon>
        <taxon>Pseudomonadati</taxon>
        <taxon>Bacteroidota</taxon>
        <taxon>Flavobacteriia</taxon>
        <taxon>Flavobacteriales</taxon>
        <taxon>Flavobacteriaceae</taxon>
        <taxon>Flaviramulus</taxon>
    </lineage>
</organism>
<accession>A0ABP9FE82</accession>
<proteinExistence type="predicted"/>
<dbReference type="EMBL" id="BAABJH010000007">
    <property type="protein sequence ID" value="GAA4900346.1"/>
    <property type="molecule type" value="Genomic_DNA"/>
</dbReference>
<comment type="caution">
    <text evidence="1">The sequence shown here is derived from an EMBL/GenBank/DDBJ whole genome shotgun (WGS) entry which is preliminary data.</text>
</comment>
<protein>
    <submittedName>
        <fullName evidence="1">Uncharacterized protein</fullName>
    </submittedName>
</protein>
<keyword evidence="2" id="KW-1185">Reference proteome</keyword>
<evidence type="ECO:0000313" key="2">
    <source>
        <dbReference type="Proteomes" id="UP001500433"/>
    </source>
</evidence>